<dbReference type="InterPro" id="IPR002645">
    <property type="entry name" value="STAS_dom"/>
</dbReference>
<evidence type="ECO:0000313" key="4">
    <source>
        <dbReference type="Proteomes" id="UP000306628"/>
    </source>
</evidence>
<sequence>MSSHISGQVQIVPTVHPFGLRVSGEVDRSTRHLLEQALAWATDAGQDDIHLDLTQLTFIDAAGLRLIVATAAGLPAPRKLVLMPPPPVVRDLLSLLGWQLSPGLRLYVPKNGSGRSGDDDRRKFKPISPSDPAT</sequence>
<proteinExistence type="predicted"/>
<dbReference type="SUPFAM" id="SSF52091">
    <property type="entry name" value="SpoIIaa-like"/>
    <property type="match status" value="1"/>
</dbReference>
<accession>A0A5S4GPF8</accession>
<dbReference type="OrthoDB" id="3695774at2"/>
<dbReference type="Gene3D" id="3.30.750.24">
    <property type="entry name" value="STAS domain"/>
    <property type="match status" value="1"/>
</dbReference>
<keyword evidence="4" id="KW-1185">Reference proteome</keyword>
<dbReference type="InterPro" id="IPR058548">
    <property type="entry name" value="MlaB-like_STAS"/>
</dbReference>
<evidence type="ECO:0000313" key="3">
    <source>
        <dbReference type="EMBL" id="TMR34757.1"/>
    </source>
</evidence>
<evidence type="ECO:0000256" key="1">
    <source>
        <dbReference type="SAM" id="MobiDB-lite"/>
    </source>
</evidence>
<dbReference type="InterPro" id="IPR036513">
    <property type="entry name" value="STAS_dom_sf"/>
</dbReference>
<gene>
    <name evidence="3" type="ORF">ETD85_15885</name>
</gene>
<protein>
    <submittedName>
        <fullName evidence="3">STAS domain-containing protein</fullName>
    </submittedName>
</protein>
<feature type="region of interest" description="Disordered" evidence="1">
    <location>
        <begin position="108"/>
        <end position="134"/>
    </location>
</feature>
<evidence type="ECO:0000259" key="2">
    <source>
        <dbReference type="PROSITE" id="PS50801"/>
    </source>
</evidence>
<dbReference type="AlphaFoldDB" id="A0A5S4GPF8"/>
<dbReference type="PROSITE" id="PS50801">
    <property type="entry name" value="STAS"/>
    <property type="match status" value="1"/>
</dbReference>
<name>A0A5S4GPF8_9ACTN</name>
<organism evidence="3 4">
    <name type="scientific">Nonomuraea zeae</name>
    <dbReference type="NCBI Taxonomy" id="1642303"/>
    <lineage>
        <taxon>Bacteria</taxon>
        <taxon>Bacillati</taxon>
        <taxon>Actinomycetota</taxon>
        <taxon>Actinomycetes</taxon>
        <taxon>Streptosporangiales</taxon>
        <taxon>Streptosporangiaceae</taxon>
        <taxon>Nonomuraea</taxon>
    </lineage>
</organism>
<reference evidence="3 4" key="1">
    <citation type="submission" date="2019-05" db="EMBL/GenBank/DDBJ databases">
        <title>Draft genome sequence of Nonomuraea zeae DSM 100528.</title>
        <authorList>
            <person name="Saricaoglu S."/>
            <person name="Isik K."/>
        </authorList>
    </citation>
    <scope>NUCLEOTIDE SEQUENCE [LARGE SCALE GENOMIC DNA]</scope>
    <source>
        <strain evidence="3 4">DSM 100528</strain>
    </source>
</reference>
<dbReference type="CDD" id="cd07043">
    <property type="entry name" value="STAS_anti-anti-sigma_factors"/>
    <property type="match status" value="1"/>
</dbReference>
<dbReference type="Pfam" id="PF13466">
    <property type="entry name" value="STAS_2"/>
    <property type="match status" value="1"/>
</dbReference>
<dbReference type="Proteomes" id="UP000306628">
    <property type="component" value="Unassembled WGS sequence"/>
</dbReference>
<comment type="caution">
    <text evidence="3">The sequence shown here is derived from an EMBL/GenBank/DDBJ whole genome shotgun (WGS) entry which is preliminary data.</text>
</comment>
<feature type="domain" description="STAS" evidence="2">
    <location>
        <begin position="20"/>
        <end position="97"/>
    </location>
</feature>
<dbReference type="EMBL" id="VCKX01000041">
    <property type="protein sequence ID" value="TMR34757.1"/>
    <property type="molecule type" value="Genomic_DNA"/>
</dbReference>